<keyword evidence="2" id="KW-1185">Reference proteome</keyword>
<dbReference type="AlphaFoldDB" id="A0A0K0FD04"/>
<evidence type="ECO:0000313" key="3">
    <source>
        <dbReference type="WBParaSite" id="SVE_0672200.1"/>
    </source>
</evidence>
<evidence type="ECO:0000256" key="1">
    <source>
        <dbReference type="SAM" id="MobiDB-lite"/>
    </source>
</evidence>
<sequence>MFFLTVYPREYISHREVIFDVTKIQINILLSQKPPTSHAKNRKYVRVDQYLISPWEKQDLVNGKFPPELPPKRNKYMREGPCKVVRVHYKVYKVKLYHGTVQSILFKCNGNFFPNKILADKYCETLNKHWKAKCNRSYLRQTSRNSLIRSNSDLTDRRNSISETSGFSRGRNSISGSLKRLSKSRRDFSPGKRRSSLSESEKDSLSKSLETLHISKD</sequence>
<evidence type="ECO:0000313" key="2">
    <source>
        <dbReference type="Proteomes" id="UP000035680"/>
    </source>
</evidence>
<name>A0A0K0FD04_STRVS</name>
<dbReference type="Proteomes" id="UP000035680">
    <property type="component" value="Unassembled WGS sequence"/>
</dbReference>
<feature type="compositionally biased region" description="Polar residues" evidence="1">
    <location>
        <begin position="161"/>
        <end position="176"/>
    </location>
</feature>
<dbReference type="WBParaSite" id="SVE_0672200.1">
    <property type="protein sequence ID" value="SVE_0672200.1"/>
    <property type="gene ID" value="SVE_0672200"/>
</dbReference>
<accession>A0A0K0FD04</accession>
<proteinExistence type="predicted"/>
<reference evidence="2" key="1">
    <citation type="submission" date="2014-07" db="EMBL/GenBank/DDBJ databases">
        <authorList>
            <person name="Martin A.A"/>
            <person name="De Silva N."/>
        </authorList>
    </citation>
    <scope>NUCLEOTIDE SEQUENCE</scope>
</reference>
<organism evidence="2 3">
    <name type="scientific">Strongyloides venezuelensis</name>
    <name type="common">Threadworm</name>
    <dbReference type="NCBI Taxonomy" id="75913"/>
    <lineage>
        <taxon>Eukaryota</taxon>
        <taxon>Metazoa</taxon>
        <taxon>Ecdysozoa</taxon>
        <taxon>Nematoda</taxon>
        <taxon>Chromadorea</taxon>
        <taxon>Rhabditida</taxon>
        <taxon>Tylenchina</taxon>
        <taxon>Panagrolaimomorpha</taxon>
        <taxon>Strongyloidoidea</taxon>
        <taxon>Strongyloididae</taxon>
        <taxon>Strongyloides</taxon>
    </lineage>
</organism>
<protein>
    <submittedName>
        <fullName evidence="3">Si:dkey-2n12.1 protein (inferred by orthology to a zebrafish protein)</fullName>
    </submittedName>
</protein>
<reference evidence="3" key="2">
    <citation type="submission" date="2015-08" db="UniProtKB">
        <authorList>
            <consortium name="WormBaseParasite"/>
        </authorList>
    </citation>
    <scope>IDENTIFICATION</scope>
</reference>
<feature type="region of interest" description="Disordered" evidence="1">
    <location>
        <begin position="150"/>
        <end position="217"/>
    </location>
</feature>